<evidence type="ECO:0000313" key="11">
    <source>
        <dbReference type="EMBL" id="KAF9496494.1"/>
    </source>
</evidence>
<accession>A0A9P6DGC6</accession>
<feature type="binding site" evidence="7">
    <location>
        <position position="220"/>
    </location>
    <ligand>
        <name>Zn(2+)</name>
        <dbReference type="ChEBI" id="CHEBI:29105"/>
        <label>1</label>
    </ligand>
</feature>
<dbReference type="Pfam" id="PF01546">
    <property type="entry name" value="Peptidase_M20"/>
    <property type="match status" value="1"/>
</dbReference>
<gene>
    <name evidence="11" type="ORF">BDN71DRAFT_757735</name>
</gene>
<dbReference type="PANTHER" id="PTHR45962:SF1">
    <property type="entry name" value="N-FATTY-ACYL-AMINO ACID SYNTHASE_HYDROLASE PM20D1"/>
    <property type="match status" value="1"/>
</dbReference>
<feature type="binding site" evidence="7">
    <location>
        <position position="220"/>
    </location>
    <ligand>
        <name>Zn(2+)</name>
        <dbReference type="ChEBI" id="CHEBI:29105"/>
        <label>2</label>
    </ligand>
</feature>
<dbReference type="InterPro" id="IPR036264">
    <property type="entry name" value="Bact_exopeptidase_dim_dom"/>
</dbReference>
<feature type="active site" description="Proton acceptor" evidence="6">
    <location>
        <position position="254"/>
    </location>
</feature>
<evidence type="ECO:0000256" key="7">
    <source>
        <dbReference type="PIRSR" id="PIRSR037217-2"/>
    </source>
</evidence>
<dbReference type="InterPro" id="IPR001261">
    <property type="entry name" value="ArgE/DapE_CS"/>
</dbReference>
<feature type="active site" evidence="6">
    <location>
        <position position="187"/>
    </location>
</feature>
<feature type="binding site" evidence="7">
    <location>
        <position position="255"/>
    </location>
    <ligand>
        <name>Zn(2+)</name>
        <dbReference type="ChEBI" id="CHEBI:29105"/>
        <label>1</label>
    </ligand>
</feature>
<dbReference type="GO" id="GO:0000328">
    <property type="term" value="C:fungal-type vacuole lumen"/>
    <property type="evidence" value="ECO:0007669"/>
    <property type="project" value="TreeGrafter"/>
</dbReference>
<keyword evidence="5 7" id="KW-0862">Zinc</keyword>
<keyword evidence="9" id="KW-0472">Membrane</keyword>
<dbReference type="InterPro" id="IPR002933">
    <property type="entry name" value="Peptidase_M20"/>
</dbReference>
<keyword evidence="3 7" id="KW-0479">Metal-binding</keyword>
<dbReference type="FunFam" id="3.40.630.10:FF:000027">
    <property type="entry name" value="N-fatty-acyl-amino acid synthase/hydrolase PM20D1"/>
    <property type="match status" value="1"/>
</dbReference>
<dbReference type="PANTHER" id="PTHR45962">
    <property type="entry name" value="N-FATTY-ACYL-AMINO ACID SYNTHASE/HYDROLASE PM20D1"/>
    <property type="match status" value="1"/>
</dbReference>
<name>A0A9P6DGC6_PLEER</name>
<keyword evidence="9" id="KW-0812">Transmembrane</keyword>
<protein>
    <submittedName>
        <fullName evidence="11">Carboxypeptidase S</fullName>
    </submittedName>
</protein>
<evidence type="ECO:0000256" key="6">
    <source>
        <dbReference type="PIRSR" id="PIRSR037217-1"/>
    </source>
</evidence>
<comment type="caution">
    <text evidence="11">The sequence shown here is derived from an EMBL/GenBank/DDBJ whole genome shotgun (WGS) entry which is preliminary data.</text>
</comment>
<dbReference type="CDD" id="cd05674">
    <property type="entry name" value="M20_yscS"/>
    <property type="match status" value="1"/>
</dbReference>
<dbReference type="Proteomes" id="UP000807025">
    <property type="component" value="Unassembled WGS sequence"/>
</dbReference>
<dbReference type="PIRSF" id="PIRSF037217">
    <property type="entry name" value="Carboxypeptidase_S"/>
    <property type="match status" value="1"/>
</dbReference>
<feature type="binding site" evidence="7">
    <location>
        <position position="185"/>
    </location>
    <ligand>
        <name>Zn(2+)</name>
        <dbReference type="ChEBI" id="CHEBI:29105"/>
        <label>2</label>
    </ligand>
</feature>
<evidence type="ECO:0000256" key="8">
    <source>
        <dbReference type="SAM" id="MobiDB-lite"/>
    </source>
</evidence>
<dbReference type="AlphaFoldDB" id="A0A9P6DGC6"/>
<dbReference type="PROSITE" id="PS00758">
    <property type="entry name" value="ARGE_DAPE_CPG2_1"/>
    <property type="match status" value="1"/>
</dbReference>
<keyword evidence="4" id="KW-0378">Hydrolase</keyword>
<dbReference type="Gene3D" id="1.10.150.900">
    <property type="match status" value="1"/>
</dbReference>
<feature type="binding site" evidence="7">
    <location>
        <position position="283"/>
    </location>
    <ligand>
        <name>Zn(2+)</name>
        <dbReference type="ChEBI" id="CHEBI:29105"/>
        <label>2</label>
    </ligand>
</feature>
<dbReference type="InterPro" id="IPR011650">
    <property type="entry name" value="Peptidase_M20_dimer"/>
</dbReference>
<keyword evidence="12" id="KW-1185">Reference proteome</keyword>
<evidence type="ECO:0000256" key="2">
    <source>
        <dbReference type="ARBA" id="ARBA00022670"/>
    </source>
</evidence>
<evidence type="ECO:0000256" key="4">
    <source>
        <dbReference type="ARBA" id="ARBA00022801"/>
    </source>
</evidence>
<reference evidence="11" key="1">
    <citation type="submission" date="2020-11" db="EMBL/GenBank/DDBJ databases">
        <authorList>
            <consortium name="DOE Joint Genome Institute"/>
            <person name="Ahrendt S."/>
            <person name="Riley R."/>
            <person name="Andreopoulos W."/>
            <person name="Labutti K."/>
            <person name="Pangilinan J."/>
            <person name="Ruiz-Duenas F.J."/>
            <person name="Barrasa J.M."/>
            <person name="Sanchez-Garcia M."/>
            <person name="Camarero S."/>
            <person name="Miyauchi S."/>
            <person name="Serrano A."/>
            <person name="Linde D."/>
            <person name="Babiker R."/>
            <person name="Drula E."/>
            <person name="Ayuso-Fernandez I."/>
            <person name="Pacheco R."/>
            <person name="Padilla G."/>
            <person name="Ferreira P."/>
            <person name="Barriuso J."/>
            <person name="Kellner H."/>
            <person name="Castanera R."/>
            <person name="Alfaro M."/>
            <person name="Ramirez L."/>
            <person name="Pisabarro A.G."/>
            <person name="Kuo A."/>
            <person name="Tritt A."/>
            <person name="Lipzen A."/>
            <person name="He G."/>
            <person name="Yan M."/>
            <person name="Ng V."/>
            <person name="Cullen D."/>
            <person name="Martin F."/>
            <person name="Rosso M.-N."/>
            <person name="Henrissat B."/>
            <person name="Hibbett D."/>
            <person name="Martinez A.T."/>
            <person name="Grigoriev I.V."/>
        </authorList>
    </citation>
    <scope>NUCLEOTIDE SEQUENCE</scope>
    <source>
        <strain evidence="11">ATCC 90797</strain>
    </source>
</reference>
<evidence type="ECO:0000313" key="12">
    <source>
        <dbReference type="Proteomes" id="UP000807025"/>
    </source>
</evidence>
<dbReference type="Gene3D" id="3.40.630.10">
    <property type="entry name" value="Zn peptidases"/>
    <property type="match status" value="1"/>
</dbReference>
<comment type="similarity">
    <text evidence="1">Belongs to the peptidase M20A family.</text>
</comment>
<evidence type="ECO:0000256" key="9">
    <source>
        <dbReference type="SAM" id="Phobius"/>
    </source>
</evidence>
<dbReference type="PROSITE" id="PS00759">
    <property type="entry name" value="ARGE_DAPE_CPG2_2"/>
    <property type="match status" value="1"/>
</dbReference>
<dbReference type="InterPro" id="IPR047177">
    <property type="entry name" value="Pept_M20A"/>
</dbReference>
<evidence type="ECO:0000256" key="3">
    <source>
        <dbReference type="ARBA" id="ARBA00022723"/>
    </source>
</evidence>
<feature type="domain" description="Peptidase M20 dimerisation" evidence="10">
    <location>
        <begin position="301"/>
        <end position="455"/>
    </location>
</feature>
<keyword evidence="11" id="KW-0121">Carboxypeptidase</keyword>
<dbReference type="GO" id="GO:0051603">
    <property type="term" value="P:proteolysis involved in protein catabolic process"/>
    <property type="evidence" value="ECO:0007669"/>
    <property type="project" value="TreeGrafter"/>
</dbReference>
<feature type="binding site" evidence="7">
    <location>
        <position position="574"/>
    </location>
    <ligand>
        <name>Zn(2+)</name>
        <dbReference type="ChEBI" id="CHEBI:29105"/>
        <label>1</label>
    </ligand>
</feature>
<dbReference type="InterPro" id="IPR017141">
    <property type="entry name" value="Pept_M20_carboxypep"/>
</dbReference>
<proteinExistence type="inferred from homology"/>
<feature type="region of interest" description="Disordered" evidence="8">
    <location>
        <begin position="1"/>
        <end position="22"/>
    </location>
</feature>
<organism evidence="11 12">
    <name type="scientific">Pleurotus eryngii</name>
    <name type="common">Boletus of the steppes</name>
    <dbReference type="NCBI Taxonomy" id="5323"/>
    <lineage>
        <taxon>Eukaryota</taxon>
        <taxon>Fungi</taxon>
        <taxon>Dikarya</taxon>
        <taxon>Basidiomycota</taxon>
        <taxon>Agaricomycotina</taxon>
        <taxon>Agaricomycetes</taxon>
        <taxon>Agaricomycetidae</taxon>
        <taxon>Agaricales</taxon>
        <taxon>Pleurotineae</taxon>
        <taxon>Pleurotaceae</taxon>
        <taxon>Pleurotus</taxon>
    </lineage>
</organism>
<dbReference type="SUPFAM" id="SSF55031">
    <property type="entry name" value="Bacterial exopeptidase dimerisation domain"/>
    <property type="match status" value="1"/>
</dbReference>
<dbReference type="EMBL" id="MU154552">
    <property type="protein sequence ID" value="KAF9496494.1"/>
    <property type="molecule type" value="Genomic_DNA"/>
</dbReference>
<feature type="transmembrane region" description="Helical" evidence="9">
    <location>
        <begin position="28"/>
        <end position="48"/>
    </location>
</feature>
<dbReference type="Gene3D" id="3.30.70.360">
    <property type="match status" value="1"/>
</dbReference>
<evidence type="ECO:0000256" key="5">
    <source>
        <dbReference type="ARBA" id="ARBA00022833"/>
    </source>
</evidence>
<dbReference type="Pfam" id="PF07687">
    <property type="entry name" value="M20_dimer"/>
    <property type="match status" value="1"/>
</dbReference>
<dbReference type="OrthoDB" id="3064516at2759"/>
<keyword evidence="9" id="KW-1133">Transmembrane helix</keyword>
<dbReference type="GO" id="GO:0046872">
    <property type="term" value="F:metal ion binding"/>
    <property type="evidence" value="ECO:0007669"/>
    <property type="project" value="UniProtKB-KW"/>
</dbReference>
<evidence type="ECO:0000256" key="1">
    <source>
        <dbReference type="ARBA" id="ARBA00006247"/>
    </source>
</evidence>
<dbReference type="SUPFAM" id="SSF53187">
    <property type="entry name" value="Zn-dependent exopeptidases"/>
    <property type="match status" value="1"/>
</dbReference>
<sequence length="605" mass="65945">MGFDTKDKATAQQPPYPLHNDPPRFRKISRYIGSLSLALIAASVAYYFCPGRLLAHPAVASEHTAQGQHLRGGDPVCPQADALVPGVNHDVWLTLGEALSTQGFQDHAVYAISGAVQIKGESFIDMGPVGNDSRWEVHAAMHEYLVRAFPLINKFLKREIVNTYGLLYTWGGSDPSLKPLLMLAHMDTVPVDEDTLREWTHPPWSGDFDGTYIWGRGSADDKSGMIGTMLAIEMLIGRGFFPTRTVILAFGFDEEIGGVQGAGHISPVLQQRYGPNSFAAILDEGGSFGEEYGSIFASPGVAEKGSMNVRMEITGAGGHSSVPPAHTSIGKLAAAIVKLEDSPFEAHLLRESVIYRRLLCLAQYGADMDPMLRQKIKDSMTSDQSLLELEGILFSAAPVVKTLVSTTQSVNIVQGGFAQNALPERASAIVNHRIDSLSSSAAVKARDASTLEEIARRFNLNYHPFGTANYHSAAFTGNFSLVATTLLEPSPISPTEGVGAGAYHVLSGSIVAAYNAYNWTNSGRSKEVDTIFVTPALPSGNTDTRFYWDLSSNIFRYNHDNFGSPEHPLGGGVHSVNERLHVRVFLEMVRFYFTYILNMQEYHEA</sequence>
<dbReference type="GO" id="GO:0004181">
    <property type="term" value="F:metallocarboxypeptidase activity"/>
    <property type="evidence" value="ECO:0007669"/>
    <property type="project" value="InterPro"/>
</dbReference>
<evidence type="ECO:0000259" key="10">
    <source>
        <dbReference type="Pfam" id="PF07687"/>
    </source>
</evidence>
<keyword evidence="2" id="KW-0645">Protease</keyword>